<organism evidence="1 2">
    <name type="scientific">Nezara viridula</name>
    <name type="common">Southern green stink bug</name>
    <name type="synonym">Cimex viridulus</name>
    <dbReference type="NCBI Taxonomy" id="85310"/>
    <lineage>
        <taxon>Eukaryota</taxon>
        <taxon>Metazoa</taxon>
        <taxon>Ecdysozoa</taxon>
        <taxon>Arthropoda</taxon>
        <taxon>Hexapoda</taxon>
        <taxon>Insecta</taxon>
        <taxon>Pterygota</taxon>
        <taxon>Neoptera</taxon>
        <taxon>Paraneoptera</taxon>
        <taxon>Hemiptera</taxon>
        <taxon>Heteroptera</taxon>
        <taxon>Panheteroptera</taxon>
        <taxon>Pentatomomorpha</taxon>
        <taxon>Pentatomoidea</taxon>
        <taxon>Pentatomidae</taxon>
        <taxon>Pentatominae</taxon>
        <taxon>Nezara</taxon>
    </lineage>
</organism>
<accession>A0A9P0HUT7</accession>
<protein>
    <submittedName>
        <fullName evidence="1">Uncharacterized protein</fullName>
    </submittedName>
</protein>
<proteinExistence type="predicted"/>
<reference evidence="1" key="1">
    <citation type="submission" date="2022-01" db="EMBL/GenBank/DDBJ databases">
        <authorList>
            <person name="King R."/>
        </authorList>
    </citation>
    <scope>NUCLEOTIDE SEQUENCE</scope>
</reference>
<dbReference type="Proteomes" id="UP001152798">
    <property type="component" value="Chromosome 7"/>
</dbReference>
<keyword evidence="2" id="KW-1185">Reference proteome</keyword>
<sequence length="71" mass="8139">MNRCRFVTPELLKTERSEINTPPTYPYYLTLRLAPPSALSLTVGELLFRLKARAWRHGGETGTGELPVYCW</sequence>
<dbReference type="EMBL" id="OV725083">
    <property type="protein sequence ID" value="CAH1408128.1"/>
    <property type="molecule type" value="Genomic_DNA"/>
</dbReference>
<name>A0A9P0HUT7_NEZVI</name>
<gene>
    <name evidence="1" type="ORF">NEZAVI_LOCUS15716</name>
</gene>
<evidence type="ECO:0000313" key="1">
    <source>
        <dbReference type="EMBL" id="CAH1408128.1"/>
    </source>
</evidence>
<dbReference type="AlphaFoldDB" id="A0A9P0HUT7"/>
<evidence type="ECO:0000313" key="2">
    <source>
        <dbReference type="Proteomes" id="UP001152798"/>
    </source>
</evidence>